<protein>
    <submittedName>
        <fullName evidence="2">Uncharacterized protein</fullName>
    </submittedName>
</protein>
<evidence type="ECO:0000313" key="3">
    <source>
        <dbReference type="Proteomes" id="UP000304912"/>
    </source>
</evidence>
<accession>A0A5B7YIY8</accession>
<keyword evidence="2" id="KW-0614">Plasmid</keyword>
<reference evidence="2 3" key="1">
    <citation type="submission" date="2019-04" db="EMBL/GenBank/DDBJ databases">
        <title>Salinimonas iocasae sp. nov., a halophilic bacterium isolated from the outer tube casing of tubeworms in Okinawa Trough.</title>
        <authorList>
            <person name="Zhang H."/>
            <person name="Wang H."/>
            <person name="Li C."/>
        </authorList>
    </citation>
    <scope>NUCLEOTIDE SEQUENCE [LARGE SCALE GENOMIC DNA]</scope>
    <source>
        <strain evidence="2 3">KX18D6</strain>
        <plasmid evidence="2 3">plas12</plasmid>
    </source>
</reference>
<evidence type="ECO:0000313" key="2">
    <source>
        <dbReference type="EMBL" id="QCZ95478.1"/>
    </source>
</evidence>
<name>A0A5B7YIY8_9ALTE</name>
<dbReference type="RefSeq" id="WP_139758167.1">
    <property type="nucleotide sequence ID" value="NZ_CP039853.1"/>
</dbReference>
<dbReference type="Proteomes" id="UP000304912">
    <property type="component" value="Plasmid plas12"/>
</dbReference>
<keyword evidence="3" id="KW-1185">Reference proteome</keyword>
<sequence length="84" mass="9370">MTIVKRVQITLIPLISSITFLLFFWITMVRTPGDVMGLRQDVAGGLVMGVGLGLVLSLMVSIRRTPRRSAGRGFNMDIKRHQTK</sequence>
<organism evidence="2 3">
    <name type="scientific">Salinimonas iocasae</name>
    <dbReference type="NCBI Taxonomy" id="2572577"/>
    <lineage>
        <taxon>Bacteria</taxon>
        <taxon>Pseudomonadati</taxon>
        <taxon>Pseudomonadota</taxon>
        <taxon>Gammaproteobacteria</taxon>
        <taxon>Alteromonadales</taxon>
        <taxon>Alteromonadaceae</taxon>
        <taxon>Alteromonas/Salinimonas group</taxon>
        <taxon>Salinimonas</taxon>
    </lineage>
</organism>
<dbReference type="EMBL" id="CP039853">
    <property type="protein sequence ID" value="QCZ95478.1"/>
    <property type="molecule type" value="Genomic_DNA"/>
</dbReference>
<keyword evidence="1" id="KW-1133">Transmembrane helix</keyword>
<proteinExistence type="predicted"/>
<feature type="transmembrane region" description="Helical" evidence="1">
    <location>
        <begin position="42"/>
        <end position="62"/>
    </location>
</feature>
<keyword evidence="1" id="KW-0812">Transmembrane</keyword>
<evidence type="ECO:0000256" key="1">
    <source>
        <dbReference type="SAM" id="Phobius"/>
    </source>
</evidence>
<gene>
    <name evidence="2" type="ORF">FBQ74_18295</name>
</gene>
<keyword evidence="1" id="KW-0472">Membrane</keyword>
<geneLocation type="plasmid" evidence="2 3">
    <name>plas12</name>
</geneLocation>
<feature type="transmembrane region" description="Helical" evidence="1">
    <location>
        <begin position="12"/>
        <end position="30"/>
    </location>
</feature>
<dbReference type="KEGG" id="salk:FBQ74_18295"/>
<dbReference type="AlphaFoldDB" id="A0A5B7YIY8"/>